<dbReference type="PANTHER" id="PTHR21443">
    <property type="entry name" value="CONSERVED OLIGOMERIC GOLGI COMPLEX COMPONENT 7"/>
    <property type="match status" value="1"/>
</dbReference>
<evidence type="ECO:0000256" key="4">
    <source>
        <dbReference type="ARBA" id="ARBA00022448"/>
    </source>
</evidence>
<organism evidence="10">
    <name type="scientific">Volvox carteri f. nagariensis</name>
    <dbReference type="NCBI Taxonomy" id="3068"/>
    <lineage>
        <taxon>Eukaryota</taxon>
        <taxon>Viridiplantae</taxon>
        <taxon>Chlorophyta</taxon>
        <taxon>core chlorophytes</taxon>
        <taxon>Chlorophyceae</taxon>
        <taxon>CS clade</taxon>
        <taxon>Chlamydomonadales</taxon>
        <taxon>Volvocaceae</taxon>
        <taxon>Volvox</taxon>
    </lineage>
</organism>
<proteinExistence type="inferred from homology"/>
<dbReference type="eggNOG" id="KOG4182">
    <property type="taxonomic scope" value="Eukaryota"/>
</dbReference>
<evidence type="ECO:0000256" key="5">
    <source>
        <dbReference type="ARBA" id="ARBA00022927"/>
    </source>
</evidence>
<dbReference type="STRING" id="3068.D8U4R6"/>
<dbReference type="GO" id="GO:0006886">
    <property type="term" value="P:intracellular protein transport"/>
    <property type="evidence" value="ECO:0007669"/>
    <property type="project" value="InterPro"/>
</dbReference>
<dbReference type="GO" id="GO:0007030">
    <property type="term" value="P:Golgi organization"/>
    <property type="evidence" value="ECO:0007669"/>
    <property type="project" value="TreeGrafter"/>
</dbReference>
<dbReference type="AlphaFoldDB" id="D8U4R6"/>
<evidence type="ECO:0000313" key="10">
    <source>
        <dbReference type="Proteomes" id="UP000001058"/>
    </source>
</evidence>
<dbReference type="KEGG" id="vcn:VOLCADRAFT_106048"/>
<keyword evidence="6" id="KW-0333">Golgi apparatus</keyword>
<dbReference type="GO" id="GO:0006890">
    <property type="term" value="P:retrograde vesicle-mediated transport, Golgi to endoplasmic reticulum"/>
    <property type="evidence" value="ECO:0007669"/>
    <property type="project" value="TreeGrafter"/>
</dbReference>
<dbReference type="OrthoDB" id="245173at2759"/>
<evidence type="ECO:0000256" key="3">
    <source>
        <dbReference type="ARBA" id="ARBA00020984"/>
    </source>
</evidence>
<dbReference type="GeneID" id="9616176"/>
<comment type="similarity">
    <text evidence="2">Belongs to the COG7 family.</text>
</comment>
<keyword evidence="4" id="KW-0813">Transport</keyword>
<keyword evidence="10" id="KW-1185">Reference proteome</keyword>
<dbReference type="InParanoid" id="D8U4R6"/>
<gene>
    <name evidence="9" type="primary">cog7</name>
    <name evidence="9" type="ORF">VOLCADRAFT_106048</name>
</gene>
<evidence type="ECO:0000256" key="6">
    <source>
        <dbReference type="ARBA" id="ARBA00023034"/>
    </source>
</evidence>
<dbReference type="InterPro" id="IPR019335">
    <property type="entry name" value="COG7"/>
</dbReference>
<evidence type="ECO:0000256" key="2">
    <source>
        <dbReference type="ARBA" id="ARBA00005831"/>
    </source>
</evidence>
<keyword evidence="7" id="KW-0472">Membrane</keyword>
<evidence type="ECO:0000256" key="1">
    <source>
        <dbReference type="ARBA" id="ARBA00004395"/>
    </source>
</evidence>
<evidence type="ECO:0000256" key="8">
    <source>
        <dbReference type="ARBA" id="ARBA00031345"/>
    </source>
</evidence>
<keyword evidence="5" id="KW-0653">Protein transport</keyword>
<evidence type="ECO:0000313" key="9">
    <source>
        <dbReference type="EMBL" id="EFJ45321.1"/>
    </source>
</evidence>
<dbReference type="Proteomes" id="UP000001058">
    <property type="component" value="Unassembled WGS sequence"/>
</dbReference>
<dbReference type="FunCoup" id="D8U4R6">
    <property type="interactions" value="1731"/>
</dbReference>
<dbReference type="RefSeq" id="XP_002953697.1">
    <property type="nucleotide sequence ID" value="XM_002953651.1"/>
</dbReference>
<comment type="subcellular location">
    <subcellularLocation>
        <location evidence="1">Golgi apparatus membrane</location>
        <topology evidence="1">Peripheral membrane protein</topology>
    </subcellularLocation>
</comment>
<dbReference type="EMBL" id="GL378358">
    <property type="protein sequence ID" value="EFJ45321.1"/>
    <property type="molecule type" value="Genomic_DNA"/>
</dbReference>
<protein>
    <recommendedName>
        <fullName evidence="3">Conserved oligomeric Golgi complex subunit 7</fullName>
    </recommendedName>
    <alternativeName>
        <fullName evidence="8">Component of oligomeric Golgi complex 7</fullName>
    </alternativeName>
</protein>
<name>D8U4R6_VOLCA</name>
<sequence>MADVADFAEDTFDPITWINQACGSRPVEEPLEKFLAELEMRLQLSAEDIEATLSDNSAQAMRRIPFAIQEIYRLQGDIQGMQDQVQVMAQTVQRDATEAQSSVAHISELHRVKANMESACNSLKQATELSGLFVKVEDVFAAGDLPKVAEILASMRRSLSLVGDVPEFRAGRQKLRALEDRLQTQVEGSLGEALARGSDDDNTRKLCGLLLAVDRCLGGGPAWVGGMHCCGGGGGSGPGMDTVCSLHVFRGKIVRVCLPYRYGTIESLYVSTKLAQVHALWEEHSAAGGGADAVVSWLPAFLSRLLALLQGEAAWGAGVLPGQAPALLGALSMEVFVKISKAVRDRLAPVCSIGPLAVLARELSAFGRGLHELLRDVEAGRRMEIIQLVYGPLEDKVAAYGELEAAQLGADLRSALPPSPPPLAARGPPNVAAAAPEDSEAVVSRMAASIRPAFAALHAAVERCNALTGGTEVRALLKAVDSELTSYLTSMQSAVARLGARQKDRAAKTAAAAAGSGGGAAGAAAVEDAEDIATVLQLIKVGRELSAAVGRLEAALRTAVGAAVGRLQALTGAAPPPSASASAAGGTPFSNAAAAVGSVPYMLPGDAEADPLALRLVANKGERLAKLSKLGASLSDPRFILLPSAVSQMDVFSSTVQSTVFDVLLARVASLLAPLPSLPEWRKAAGADPGTAAAPLPTFNTYPLPYVTAIGDHLMAMPQQLEVLMGDTADEAASGVTIGTAAAVSADGSGAGSGDPTAEWEELAAEWLDKAVSGAAGMYADTIFKIPTLTEQSHPRIVLRIRMGRRKSEGRARVCDRRRATAAPPSLFIPEIVFVQKGTIATIHILICIPAYATPSFPASLFLNSISRGTARIVLDCILWLQGGCQLATDVEYFVNVMGALHVAPPPSLLTVQLLAGAASEEFGELAQGALAEGAVDVPALRALAAMRHLQLETPAP</sequence>
<dbReference type="GO" id="GO:0000139">
    <property type="term" value="C:Golgi membrane"/>
    <property type="evidence" value="ECO:0007669"/>
    <property type="project" value="UniProtKB-SubCell"/>
</dbReference>
<evidence type="ECO:0000256" key="7">
    <source>
        <dbReference type="ARBA" id="ARBA00023136"/>
    </source>
</evidence>
<dbReference type="Pfam" id="PF10191">
    <property type="entry name" value="COG7"/>
    <property type="match status" value="2"/>
</dbReference>
<accession>D8U4R6</accession>
<dbReference type="PANTHER" id="PTHR21443:SF0">
    <property type="entry name" value="CONSERVED OLIGOMERIC GOLGI COMPLEX SUBUNIT 7"/>
    <property type="match status" value="1"/>
</dbReference>
<dbReference type="GO" id="GO:0017119">
    <property type="term" value="C:Golgi transport complex"/>
    <property type="evidence" value="ECO:0007669"/>
    <property type="project" value="InterPro"/>
</dbReference>
<reference evidence="9 10" key="1">
    <citation type="journal article" date="2010" name="Science">
        <title>Genomic analysis of organismal complexity in the multicellular green alga Volvox carteri.</title>
        <authorList>
            <person name="Prochnik S.E."/>
            <person name="Umen J."/>
            <person name="Nedelcu A.M."/>
            <person name="Hallmann A."/>
            <person name="Miller S.M."/>
            <person name="Nishii I."/>
            <person name="Ferris P."/>
            <person name="Kuo A."/>
            <person name="Mitros T."/>
            <person name="Fritz-Laylin L.K."/>
            <person name="Hellsten U."/>
            <person name="Chapman J."/>
            <person name="Simakov O."/>
            <person name="Rensing S.A."/>
            <person name="Terry A."/>
            <person name="Pangilinan J."/>
            <person name="Kapitonov V."/>
            <person name="Jurka J."/>
            <person name="Salamov A."/>
            <person name="Shapiro H."/>
            <person name="Schmutz J."/>
            <person name="Grimwood J."/>
            <person name="Lindquist E."/>
            <person name="Lucas S."/>
            <person name="Grigoriev I.V."/>
            <person name="Schmitt R."/>
            <person name="Kirk D."/>
            <person name="Rokhsar D.S."/>
        </authorList>
    </citation>
    <scope>NUCLEOTIDE SEQUENCE [LARGE SCALE GENOMIC DNA]</scope>
    <source>
        <strain evidence="10">f. Nagariensis / Eve</strain>
    </source>
</reference>